<dbReference type="Gene3D" id="1.20.1250.20">
    <property type="entry name" value="MFS general substrate transporter like domains"/>
    <property type="match status" value="2"/>
</dbReference>
<evidence type="ECO:0000259" key="5">
    <source>
        <dbReference type="PROSITE" id="PS50850"/>
    </source>
</evidence>
<dbReference type="EMBL" id="CP041166">
    <property type="protein sequence ID" value="QFR43658.1"/>
    <property type="molecule type" value="Genomic_DNA"/>
</dbReference>
<proteinExistence type="predicted"/>
<dbReference type="InterPro" id="IPR011701">
    <property type="entry name" value="MFS"/>
</dbReference>
<dbReference type="SUPFAM" id="SSF103473">
    <property type="entry name" value="MFS general substrate transporter"/>
    <property type="match status" value="1"/>
</dbReference>
<dbReference type="Pfam" id="PF07690">
    <property type="entry name" value="MFS_1"/>
    <property type="match status" value="1"/>
</dbReference>
<evidence type="ECO:0000256" key="4">
    <source>
        <dbReference type="SAM" id="Phobius"/>
    </source>
</evidence>
<sequence>MNKIDKNVIALGANSFFTDFSTEMILPLLPIFLDRFLHASKGEIGLIEGVAELGVALLIALSGFYSDRIGKRKVLTIIGYGLSNIIKPFAFFAQSAAMIATIRVADRIGKGIRSAPRDALISDSAQNESSGFVFGFHKMMDSAGAVVGSLSAFGLLWFLGESEASFRTIFALSLIPGLIAMAILIFFVTDTSFTPVPLKQFRPKSLSKQFYWLLIFQSLFSLFAMNYSFMILKAQDNGMALAIIPLAYTLYNLILSIFAIPIGKMADRFGKATLLSVVYMAFGLGALAMVSGDIWGAWIGFGIYGFFAGGFNALAKAIISDTSPKELKATAYGVYYTSIGVMTLLSLTIGGWLWDNYGSTTLFMIASIAAILLSILLYKMRRHFLV</sequence>
<protein>
    <submittedName>
        <fullName evidence="6">MFS transporter</fullName>
    </submittedName>
</protein>
<name>A0AAJ4DMX6_9BACT</name>
<dbReference type="InterPro" id="IPR036259">
    <property type="entry name" value="MFS_trans_sf"/>
</dbReference>
<dbReference type="InterPro" id="IPR020846">
    <property type="entry name" value="MFS_dom"/>
</dbReference>
<feature type="domain" description="Major facilitator superfamily (MFS) profile" evidence="5">
    <location>
        <begin position="7"/>
        <end position="382"/>
    </location>
</feature>
<accession>A0AAJ4DMX6</accession>
<feature type="transmembrane region" description="Helical" evidence="4">
    <location>
        <begin position="331"/>
        <end position="354"/>
    </location>
</feature>
<feature type="transmembrane region" description="Helical" evidence="4">
    <location>
        <begin position="297"/>
        <end position="319"/>
    </location>
</feature>
<feature type="transmembrane region" description="Helical" evidence="4">
    <location>
        <begin position="272"/>
        <end position="291"/>
    </location>
</feature>
<keyword evidence="3 4" id="KW-0472">Membrane</keyword>
<dbReference type="KEGG" id="suln:FJR47_06930"/>
<evidence type="ECO:0000256" key="3">
    <source>
        <dbReference type="ARBA" id="ARBA00023136"/>
    </source>
</evidence>
<gene>
    <name evidence="6" type="ORF">FJR47_06930</name>
</gene>
<organism evidence="6 7">
    <name type="scientific">Sulfurimonas xiamenensis</name>
    <dbReference type="NCBI Taxonomy" id="2590021"/>
    <lineage>
        <taxon>Bacteria</taxon>
        <taxon>Pseudomonadati</taxon>
        <taxon>Campylobacterota</taxon>
        <taxon>Epsilonproteobacteria</taxon>
        <taxon>Campylobacterales</taxon>
        <taxon>Sulfurimonadaceae</taxon>
        <taxon>Sulfurimonas</taxon>
    </lineage>
</organism>
<evidence type="ECO:0000313" key="7">
    <source>
        <dbReference type="Proteomes" id="UP000326061"/>
    </source>
</evidence>
<dbReference type="AlphaFoldDB" id="A0AAJ4DMX6"/>
<dbReference type="CDD" id="cd17370">
    <property type="entry name" value="MFS_MJ1317_like"/>
    <property type="match status" value="1"/>
</dbReference>
<dbReference type="Proteomes" id="UP000326061">
    <property type="component" value="Chromosome"/>
</dbReference>
<evidence type="ECO:0000256" key="1">
    <source>
        <dbReference type="ARBA" id="ARBA00022692"/>
    </source>
</evidence>
<dbReference type="PANTHER" id="PTHR23518">
    <property type="entry name" value="C-METHYLTRANSFERASE"/>
    <property type="match status" value="1"/>
</dbReference>
<dbReference type="RefSeq" id="WP_152299721.1">
    <property type="nucleotide sequence ID" value="NZ_CP041166.1"/>
</dbReference>
<dbReference type="PROSITE" id="PS50850">
    <property type="entry name" value="MFS"/>
    <property type="match status" value="1"/>
</dbReference>
<feature type="transmembrane region" description="Helical" evidence="4">
    <location>
        <begin position="45"/>
        <end position="65"/>
    </location>
</feature>
<reference evidence="7" key="1">
    <citation type="submission" date="2019-06" db="EMBL/GenBank/DDBJ databases">
        <title>Sulfurimonas gotlandica sp. nov., a chemoautotrophic and psychrotolerant epsilonproteobacterium isolated from a pelagic redoxcline, and an emended description of the genus Sulfurimonas.</title>
        <authorList>
            <person name="Wang S."/>
            <person name="Jiang L."/>
            <person name="Shao Z."/>
        </authorList>
    </citation>
    <scope>NUCLEOTIDE SEQUENCE [LARGE SCALE GENOMIC DNA]</scope>
    <source>
        <strain evidence="7">1-1N</strain>
    </source>
</reference>
<feature type="transmembrane region" description="Helical" evidence="4">
    <location>
        <begin position="142"/>
        <end position="160"/>
    </location>
</feature>
<feature type="transmembrane region" description="Helical" evidence="4">
    <location>
        <begin position="12"/>
        <end position="33"/>
    </location>
</feature>
<feature type="transmembrane region" description="Helical" evidence="4">
    <location>
        <begin position="360"/>
        <end position="378"/>
    </location>
</feature>
<keyword evidence="1 4" id="KW-0812">Transmembrane</keyword>
<keyword evidence="7" id="KW-1185">Reference proteome</keyword>
<keyword evidence="2 4" id="KW-1133">Transmembrane helix</keyword>
<evidence type="ECO:0000256" key="2">
    <source>
        <dbReference type="ARBA" id="ARBA00022989"/>
    </source>
</evidence>
<feature type="transmembrane region" description="Helical" evidence="4">
    <location>
        <begin position="210"/>
        <end position="232"/>
    </location>
</feature>
<evidence type="ECO:0000313" key="6">
    <source>
        <dbReference type="EMBL" id="QFR43658.1"/>
    </source>
</evidence>
<dbReference type="GO" id="GO:0022857">
    <property type="term" value="F:transmembrane transporter activity"/>
    <property type="evidence" value="ECO:0007669"/>
    <property type="project" value="InterPro"/>
</dbReference>
<dbReference type="PANTHER" id="PTHR23518:SF2">
    <property type="entry name" value="MAJOR FACILITATOR SUPERFAMILY TRANSPORTER"/>
    <property type="match status" value="1"/>
</dbReference>
<feature type="transmembrane region" description="Helical" evidence="4">
    <location>
        <begin position="238"/>
        <end position="260"/>
    </location>
</feature>
<feature type="transmembrane region" description="Helical" evidence="4">
    <location>
        <begin position="166"/>
        <end position="189"/>
    </location>
</feature>